<gene>
    <name evidence="2" type="ORF">SLI_1918</name>
</gene>
<feature type="region of interest" description="Disordered" evidence="1">
    <location>
        <begin position="48"/>
        <end position="79"/>
    </location>
</feature>
<evidence type="ECO:0000313" key="3">
    <source>
        <dbReference type="Proteomes" id="UP000014062"/>
    </source>
</evidence>
<organism evidence="2 3">
    <name type="scientific">Streptomyces lividans 1326</name>
    <dbReference type="NCBI Taxonomy" id="1200984"/>
    <lineage>
        <taxon>Bacteria</taxon>
        <taxon>Bacillati</taxon>
        <taxon>Actinomycetota</taxon>
        <taxon>Actinomycetes</taxon>
        <taxon>Kitasatosporales</taxon>
        <taxon>Streptomycetaceae</taxon>
        <taxon>Streptomyces</taxon>
    </lineage>
</organism>
<name>A0A7U9H9N8_STRLI</name>
<dbReference type="EMBL" id="CM001889">
    <property type="protein sequence ID" value="EOY46633.1"/>
    <property type="molecule type" value="Genomic_DNA"/>
</dbReference>
<reference evidence="3" key="1">
    <citation type="journal article" date="2013" name="Genome Biol. Evol.">
        <title>The genome sequence of Streptomyces lividans 66 reveals a novel tRNA-dependent peptide biosynthetic system within a metal-related genomic island.</title>
        <authorList>
            <person name="Cruz-Morales P."/>
            <person name="Vijgenboom E."/>
            <person name="Iruegas-Bocardo F."/>
            <person name="Girard G."/>
            <person name="Yanez-Guerra L.A."/>
            <person name="Ramos-Aboites H.E."/>
            <person name="Pernodet J.L."/>
            <person name="Anne J."/>
            <person name="van Wezel G.P."/>
            <person name="Barona-Gomez F."/>
        </authorList>
    </citation>
    <scope>NUCLEOTIDE SEQUENCE [LARGE SCALE GENOMIC DNA]</scope>
    <source>
        <strain evidence="3">1326</strain>
    </source>
</reference>
<dbReference type="Proteomes" id="UP000014062">
    <property type="component" value="Chromosome"/>
</dbReference>
<protein>
    <submittedName>
        <fullName evidence="2">Uncharacterized protein</fullName>
    </submittedName>
</protein>
<sequence length="94" mass="10519">MVPVRARPGGVGAVLSSGPRCRPIRRSRCRWWVRGGALPTWAWARRRGRSRPDRGCRGPRPGGLRRRRGPSVHVPPVKLVDGRWRPGRGVCGVR</sequence>
<dbReference type="AlphaFoldDB" id="A0A7U9H9N8"/>
<proteinExistence type="predicted"/>
<evidence type="ECO:0000256" key="1">
    <source>
        <dbReference type="SAM" id="MobiDB-lite"/>
    </source>
</evidence>
<evidence type="ECO:0000313" key="2">
    <source>
        <dbReference type="EMBL" id="EOY46633.1"/>
    </source>
</evidence>
<accession>A0A7U9H9N8</accession>